<gene>
    <name evidence="10" type="ORF">D6201_09760</name>
</gene>
<keyword evidence="7" id="KW-0175">Coiled coil</keyword>
<evidence type="ECO:0000256" key="8">
    <source>
        <dbReference type="SAM" id="SignalP"/>
    </source>
</evidence>
<protein>
    <submittedName>
        <fullName evidence="10">Metalloendopeptidase</fullName>
    </submittedName>
</protein>
<evidence type="ECO:0000256" key="5">
    <source>
        <dbReference type="ARBA" id="ARBA00022833"/>
    </source>
</evidence>
<evidence type="ECO:0000256" key="3">
    <source>
        <dbReference type="ARBA" id="ARBA00022723"/>
    </source>
</evidence>
<keyword evidence="5" id="KW-0862">Zinc</keyword>
<dbReference type="GO" id="GO:0046872">
    <property type="term" value="F:metal ion binding"/>
    <property type="evidence" value="ECO:0007669"/>
    <property type="project" value="UniProtKB-KW"/>
</dbReference>
<dbReference type="InterPro" id="IPR050570">
    <property type="entry name" value="Cell_wall_metabolism_enzyme"/>
</dbReference>
<keyword evidence="11" id="KW-1185">Reference proteome</keyword>
<evidence type="ECO:0000256" key="2">
    <source>
        <dbReference type="ARBA" id="ARBA00022670"/>
    </source>
</evidence>
<feature type="signal peptide" evidence="8">
    <location>
        <begin position="1"/>
        <end position="20"/>
    </location>
</feature>
<feature type="coiled-coil region" evidence="7">
    <location>
        <begin position="36"/>
        <end position="84"/>
    </location>
</feature>
<dbReference type="GO" id="GO:0004222">
    <property type="term" value="F:metalloendopeptidase activity"/>
    <property type="evidence" value="ECO:0007669"/>
    <property type="project" value="TreeGrafter"/>
</dbReference>
<dbReference type="AlphaFoldDB" id="A0A419RUZ4"/>
<evidence type="ECO:0000259" key="9">
    <source>
        <dbReference type="Pfam" id="PF01551"/>
    </source>
</evidence>
<feature type="chain" id="PRO_5019426723" evidence="8">
    <location>
        <begin position="21"/>
        <end position="400"/>
    </location>
</feature>
<comment type="caution">
    <text evidence="10">The sequence shown here is derived from an EMBL/GenBank/DDBJ whole genome shotgun (WGS) entry which is preliminary data.</text>
</comment>
<keyword evidence="8" id="KW-0732">Signal</keyword>
<evidence type="ECO:0000256" key="4">
    <source>
        <dbReference type="ARBA" id="ARBA00022801"/>
    </source>
</evidence>
<evidence type="ECO:0000256" key="6">
    <source>
        <dbReference type="ARBA" id="ARBA00023049"/>
    </source>
</evidence>
<evidence type="ECO:0000313" key="11">
    <source>
        <dbReference type="Proteomes" id="UP000285232"/>
    </source>
</evidence>
<dbReference type="GO" id="GO:0006508">
    <property type="term" value="P:proteolysis"/>
    <property type="evidence" value="ECO:0007669"/>
    <property type="project" value="UniProtKB-KW"/>
</dbReference>
<dbReference type="RefSeq" id="WP_120048615.1">
    <property type="nucleotide sequence ID" value="NZ_RAHX01000001.1"/>
</dbReference>
<dbReference type="SUPFAM" id="SSF51261">
    <property type="entry name" value="Duplicated hybrid motif"/>
    <property type="match status" value="1"/>
</dbReference>
<dbReference type="Proteomes" id="UP000285232">
    <property type="component" value="Unassembled WGS sequence"/>
</dbReference>
<keyword evidence="6" id="KW-0482">Metalloprotease</keyword>
<evidence type="ECO:0000256" key="7">
    <source>
        <dbReference type="SAM" id="Coils"/>
    </source>
</evidence>
<sequence length="400" mass="42667">MHRILLLAGSALLFTGAAFAQRAPDASDGAAVRTALADAIAEKRAAEQRSARFSEQAESAESDAERAQAEAAALAARIQQAEAGILAARARLRLIDGEQADLRETLGREQRPLVRLTAALQQFARRPAALTVLRPGDIDDVIYTRAVLQSTAAAVREDTSDLRGKIDRTAQLRREELAAAEALRTEEAALARRRDELADAETEARLAARSAGSEADREAERALALSEDVRDLDALVEEFDRAAQLRRELAALPGPRLRPATPETAEVEDRAATRVAADRSAPRPYMLPVTGRTVAGFGAPRDGVLSRGLTLAPVAGAQVVAPAEGRIAFAGPYRGYGRIVIIEHGGGWTSLVTGLARIDTRVGEEVGRGSPLGTAGPGRPRVTLELRRDGQPVNPLTYAR</sequence>
<keyword evidence="3" id="KW-0479">Metal-binding</keyword>
<evidence type="ECO:0000256" key="1">
    <source>
        <dbReference type="ARBA" id="ARBA00001947"/>
    </source>
</evidence>
<accession>A0A419RUZ4</accession>
<dbReference type="Gene3D" id="2.70.70.10">
    <property type="entry name" value="Glucose Permease (Domain IIA)"/>
    <property type="match status" value="1"/>
</dbReference>
<proteinExistence type="predicted"/>
<name>A0A419RUZ4_9SPHN</name>
<dbReference type="EMBL" id="RAHX01000001">
    <property type="protein sequence ID" value="RJY09605.1"/>
    <property type="molecule type" value="Genomic_DNA"/>
</dbReference>
<dbReference type="Pfam" id="PF01551">
    <property type="entry name" value="Peptidase_M23"/>
    <property type="match status" value="1"/>
</dbReference>
<keyword evidence="4" id="KW-0378">Hydrolase</keyword>
<dbReference type="CDD" id="cd12797">
    <property type="entry name" value="M23_peptidase"/>
    <property type="match status" value="1"/>
</dbReference>
<evidence type="ECO:0000313" key="10">
    <source>
        <dbReference type="EMBL" id="RJY09605.1"/>
    </source>
</evidence>
<dbReference type="InterPro" id="IPR016047">
    <property type="entry name" value="M23ase_b-sheet_dom"/>
</dbReference>
<feature type="domain" description="M23ase beta-sheet core" evidence="9">
    <location>
        <begin position="307"/>
        <end position="395"/>
    </location>
</feature>
<keyword evidence="2" id="KW-0645">Protease</keyword>
<dbReference type="InterPro" id="IPR011055">
    <property type="entry name" value="Dup_hybrid_motif"/>
</dbReference>
<reference evidence="10 11" key="1">
    <citation type="journal article" date="2017" name="Int. J. Syst. Evol. Microbiol.">
        <title>Erythrobacter aquimixticola sp. nov., isolated from the junction between the ocean and a freshwater spring.</title>
        <authorList>
            <person name="Park S."/>
            <person name="Jung Y.T."/>
            <person name="Choi S.J."/>
            <person name="Yoon J.H."/>
        </authorList>
    </citation>
    <scope>NUCLEOTIDE SEQUENCE [LARGE SCALE GENOMIC DNA]</scope>
    <source>
        <strain evidence="10 11">JSSK-14</strain>
    </source>
</reference>
<comment type="cofactor">
    <cofactor evidence="1">
        <name>Zn(2+)</name>
        <dbReference type="ChEBI" id="CHEBI:29105"/>
    </cofactor>
</comment>
<dbReference type="PANTHER" id="PTHR21666:SF288">
    <property type="entry name" value="CELL DIVISION PROTEIN YTFB"/>
    <property type="match status" value="1"/>
</dbReference>
<dbReference type="OrthoDB" id="9809144at2"/>
<organism evidence="10 11">
    <name type="scientific">Aurantiacibacter aquimixticola</name>
    <dbReference type="NCBI Taxonomy" id="1958945"/>
    <lineage>
        <taxon>Bacteria</taxon>
        <taxon>Pseudomonadati</taxon>
        <taxon>Pseudomonadota</taxon>
        <taxon>Alphaproteobacteria</taxon>
        <taxon>Sphingomonadales</taxon>
        <taxon>Erythrobacteraceae</taxon>
        <taxon>Aurantiacibacter</taxon>
    </lineage>
</organism>
<dbReference type="PANTHER" id="PTHR21666">
    <property type="entry name" value="PEPTIDASE-RELATED"/>
    <property type="match status" value="1"/>
</dbReference>